<feature type="transmembrane region" description="Helical" evidence="1">
    <location>
        <begin position="38"/>
        <end position="56"/>
    </location>
</feature>
<keyword evidence="3" id="KW-1185">Reference proteome</keyword>
<sequence>MTDKIKTLILIGMIYVIVLVLSVFLYQNIRIENIILKVLIANVFGTFCIWLSSVFIKNASLYDPYWSVVPPLIILLLMIEFSNFSLLMILYLAGITFWSIRLTLNWAKLWSDFKHQDWRYNNIRSYAPKLYFLTSFLGIMLFPTLIVFIQLIGGIAMIQIEKMPGVISYLGFAIIIIATLIQHISDKQMQKFKSDPLNKGKLINIGLWKYSRHPNYLGEILVWWGIYLFYLDSFGFNYLIISPVLMMFMFLFVSIPMMEKKILKTRPEYKKYQESVSVLIPFKKKNKN</sequence>
<dbReference type="Pfam" id="PF06966">
    <property type="entry name" value="DUF1295"/>
    <property type="match status" value="1"/>
</dbReference>
<dbReference type="EMBL" id="FO681347">
    <property type="protein sequence ID" value="CCV64172.1"/>
    <property type="molecule type" value="Genomic_DNA"/>
</dbReference>
<evidence type="ECO:0000256" key="1">
    <source>
        <dbReference type="SAM" id="Phobius"/>
    </source>
</evidence>
<feature type="transmembrane region" description="Helical" evidence="1">
    <location>
        <begin position="68"/>
        <end position="93"/>
    </location>
</feature>
<dbReference type="HOGENOM" id="CLU_043418_3_1_14"/>
<dbReference type="PROSITE" id="PS50244">
    <property type="entry name" value="S5A_REDUCTASE"/>
    <property type="match status" value="1"/>
</dbReference>
<protein>
    <submittedName>
        <fullName evidence="2">Uncharacterized protein</fullName>
    </submittedName>
</protein>
<organism evidence="2 3">
    <name type="scientific">Alteracholeplasma palmae (strain ATCC 49389 / J233)</name>
    <name type="common">Acholeplasma palmae</name>
    <dbReference type="NCBI Taxonomy" id="1318466"/>
    <lineage>
        <taxon>Bacteria</taxon>
        <taxon>Bacillati</taxon>
        <taxon>Mycoplasmatota</taxon>
        <taxon>Mollicutes</taxon>
        <taxon>Acholeplasmatales</taxon>
        <taxon>Acholeplasmataceae</taxon>
        <taxon>Acholeplasma</taxon>
    </lineage>
</organism>
<feature type="transmembrane region" description="Helical" evidence="1">
    <location>
        <begin position="236"/>
        <end position="257"/>
    </location>
</feature>
<dbReference type="GO" id="GO:0016020">
    <property type="term" value="C:membrane"/>
    <property type="evidence" value="ECO:0007669"/>
    <property type="project" value="TreeGrafter"/>
</dbReference>
<reference evidence="2 3" key="1">
    <citation type="journal article" date="2013" name="J. Mol. Microbiol. Biotechnol.">
        <title>Analysis of the Complete Genomes of Acholeplasma brassicae , A. palmae and A. laidlawii and Their Comparison to the Obligate Parasites from ' Candidatus Phytoplasma'.</title>
        <authorList>
            <person name="Kube M."/>
            <person name="Siewert C."/>
            <person name="Migdoll A.M."/>
            <person name="Duduk B."/>
            <person name="Holz S."/>
            <person name="Rabus R."/>
            <person name="Seemuller E."/>
            <person name="Mitrovic J."/>
            <person name="Muller I."/>
            <person name="Buttner C."/>
            <person name="Reinhardt R."/>
        </authorList>
    </citation>
    <scope>NUCLEOTIDE SEQUENCE [LARGE SCALE GENOMIC DNA]</scope>
    <source>
        <strain evidence="2 3">J233</strain>
    </source>
</reference>
<keyword evidence="1" id="KW-1133">Transmembrane helix</keyword>
<dbReference type="PANTHER" id="PTHR32251:SF23">
    <property type="entry name" value="3-OXO-5-ALPHA-STEROID 4-DEHYDROGENASE (DUF1295)"/>
    <property type="match status" value="1"/>
</dbReference>
<dbReference type="KEGG" id="apal:BN85405950"/>
<dbReference type="InterPro" id="IPR010721">
    <property type="entry name" value="UstE-like"/>
</dbReference>
<dbReference type="PANTHER" id="PTHR32251">
    <property type="entry name" value="3-OXO-5-ALPHA-STEROID 4-DEHYDROGENASE"/>
    <property type="match status" value="1"/>
</dbReference>
<dbReference type="Gene3D" id="1.20.120.1630">
    <property type="match status" value="1"/>
</dbReference>
<dbReference type="RefSeq" id="WP_026657979.1">
    <property type="nucleotide sequence ID" value="NC_022538.1"/>
</dbReference>
<dbReference type="Proteomes" id="UP000032740">
    <property type="component" value="Chromosome"/>
</dbReference>
<evidence type="ECO:0000313" key="2">
    <source>
        <dbReference type="EMBL" id="CCV64172.1"/>
    </source>
</evidence>
<feature type="transmembrane region" description="Helical" evidence="1">
    <location>
        <begin position="6"/>
        <end position="26"/>
    </location>
</feature>
<dbReference type="AlphaFoldDB" id="U4KKL0"/>
<keyword evidence="1" id="KW-0812">Transmembrane</keyword>
<gene>
    <name evidence="2" type="ORF">BN85405950</name>
</gene>
<evidence type="ECO:0000313" key="3">
    <source>
        <dbReference type="Proteomes" id="UP000032740"/>
    </source>
</evidence>
<dbReference type="OrthoDB" id="9779233at2"/>
<accession>U4KKL0</accession>
<proteinExistence type="predicted"/>
<dbReference type="STRING" id="1318466.BN85405950"/>
<feature type="transmembrane region" description="Helical" evidence="1">
    <location>
        <begin position="166"/>
        <end position="184"/>
    </location>
</feature>
<name>U4KKL0_ALTPJ</name>
<feature type="transmembrane region" description="Helical" evidence="1">
    <location>
        <begin position="130"/>
        <end position="160"/>
    </location>
</feature>
<keyword evidence="1" id="KW-0472">Membrane</keyword>